<protein>
    <recommendedName>
        <fullName evidence="1">CHK kinase-like domain-containing protein</fullName>
    </recommendedName>
</protein>
<evidence type="ECO:0000259" key="1">
    <source>
        <dbReference type="SMART" id="SM00587"/>
    </source>
</evidence>
<name>A0A6I8UQG1_DROPS</name>
<dbReference type="RefSeq" id="XP_001359286.3">
    <property type="nucleotide sequence ID" value="XM_001359249.4"/>
</dbReference>
<gene>
    <name evidence="3" type="primary">LOC4802356</name>
</gene>
<dbReference type="PANTHER" id="PTHR11012:SF6">
    <property type="entry name" value="CHK DOMAIN OV1-RELATED"/>
    <property type="match status" value="1"/>
</dbReference>
<reference evidence="3" key="2">
    <citation type="submission" date="2025-08" db="UniProtKB">
        <authorList>
            <consortium name="RefSeq"/>
        </authorList>
    </citation>
    <scope>IDENTIFICATION</scope>
    <source>
        <strain evidence="3">MV-25-SWS-2005</strain>
        <tissue evidence="3">Whole body</tissue>
    </source>
</reference>
<dbReference type="FunCoup" id="A0A6I8UQG1">
    <property type="interactions" value="38"/>
</dbReference>
<dbReference type="Pfam" id="PF02958">
    <property type="entry name" value="EcKL"/>
    <property type="match status" value="1"/>
</dbReference>
<proteinExistence type="predicted"/>
<feature type="domain" description="CHK kinase-like" evidence="1">
    <location>
        <begin position="139"/>
        <end position="332"/>
    </location>
</feature>
<dbReference type="AlphaFoldDB" id="A0A6I8UQG1"/>
<dbReference type="InParanoid" id="A0A6I8UQG1"/>
<evidence type="ECO:0000313" key="3">
    <source>
        <dbReference type="RefSeq" id="XP_001359286.3"/>
    </source>
</evidence>
<dbReference type="SUPFAM" id="SSF56112">
    <property type="entry name" value="Protein kinase-like (PK-like)"/>
    <property type="match status" value="1"/>
</dbReference>
<dbReference type="KEGG" id="dpo:4802356"/>
<dbReference type="SMART" id="SM00587">
    <property type="entry name" value="CHK"/>
    <property type="match status" value="1"/>
</dbReference>
<reference evidence="2" key="1">
    <citation type="submission" date="2024-06" db="UniProtKB">
        <authorList>
            <consortium name="RefSeq"/>
        </authorList>
    </citation>
    <scope>NUCLEOTIDE SEQUENCE [LARGE SCALE GENOMIC DNA]</scope>
    <source>
        <strain evidence="2">MV2-25</strain>
    </source>
</reference>
<dbReference type="PANTHER" id="PTHR11012">
    <property type="entry name" value="PROTEIN KINASE-LIKE DOMAIN-CONTAINING"/>
    <property type="match status" value="1"/>
</dbReference>
<keyword evidence="2" id="KW-1185">Reference proteome</keyword>
<dbReference type="Proteomes" id="UP000001819">
    <property type="component" value="Chromosome 2"/>
</dbReference>
<accession>A0A6I8UQG1</accession>
<sequence>MSEEIVNPNEHLIIPDWINEKYFTGVLAKDEPNHVKILKFTKVAAIPPGENFTSTMIRVYIKLEMKDGSVKTKTYIFKTMLPDERGGSAINDFGLFPKEAKMYDTYLPAFEALYRAAGWKIQLAPQCLHTEEREGNIHFIFEDLCVKRFKNIDRTKGLDLEHMTRALHKLAEYHAASAVYEEQNGPYPSEFLEGFVTLKASKFHMDAFKLKESAFKKAMLTWGMTDAEKYVKEFPTADQYWAQSLSCLDVFLNDFNVLNHGDFWSSNLMSNYLPNGKIDELILVDFQIVKWGNPAQDLLFFIILSAATDIRIKEFENFVRIYWDRLVECLKVLKFKKPIPTLRDIQSSMYAKENSFYAFFSLMNHLPIILFPTDKDSNLHNLSAETEEGERLRLRLVSNPVFGSVMKDLYPFLYNRGLLNYGDYDV</sequence>
<dbReference type="InterPro" id="IPR015897">
    <property type="entry name" value="CHK_kinase-like"/>
</dbReference>
<dbReference type="Gene3D" id="3.90.1200.10">
    <property type="match status" value="1"/>
</dbReference>
<dbReference type="InterPro" id="IPR011009">
    <property type="entry name" value="Kinase-like_dom_sf"/>
</dbReference>
<dbReference type="InterPro" id="IPR004119">
    <property type="entry name" value="EcKL"/>
</dbReference>
<organism evidence="2 3">
    <name type="scientific">Drosophila pseudoobscura pseudoobscura</name>
    <name type="common">Fruit fly</name>
    <dbReference type="NCBI Taxonomy" id="46245"/>
    <lineage>
        <taxon>Eukaryota</taxon>
        <taxon>Metazoa</taxon>
        <taxon>Ecdysozoa</taxon>
        <taxon>Arthropoda</taxon>
        <taxon>Hexapoda</taxon>
        <taxon>Insecta</taxon>
        <taxon>Pterygota</taxon>
        <taxon>Neoptera</taxon>
        <taxon>Endopterygota</taxon>
        <taxon>Diptera</taxon>
        <taxon>Brachycera</taxon>
        <taxon>Muscomorpha</taxon>
        <taxon>Ephydroidea</taxon>
        <taxon>Drosophilidae</taxon>
        <taxon>Drosophila</taxon>
        <taxon>Sophophora</taxon>
    </lineage>
</organism>
<evidence type="ECO:0000313" key="2">
    <source>
        <dbReference type="Proteomes" id="UP000001819"/>
    </source>
</evidence>